<comment type="similarity">
    <text evidence="4">Belongs to the ORC1 family.</text>
</comment>
<evidence type="ECO:0000256" key="4">
    <source>
        <dbReference type="RuleBase" id="RU365058"/>
    </source>
</evidence>
<dbReference type="InterPro" id="IPR050311">
    <property type="entry name" value="ORC1/CDC6"/>
</dbReference>
<evidence type="ECO:0000256" key="1">
    <source>
        <dbReference type="ARBA" id="ARBA00004123"/>
    </source>
</evidence>
<accession>A0A087V0G3</accession>
<gene>
    <name evidence="6" type="ORF">X975_20341</name>
</gene>
<protein>
    <recommendedName>
        <fullName evidence="4">Origin recognition complex subunit 1</fullName>
    </recommendedName>
</protein>
<evidence type="ECO:0000259" key="5">
    <source>
        <dbReference type="Pfam" id="PF17872"/>
    </source>
</evidence>
<evidence type="ECO:0000256" key="3">
    <source>
        <dbReference type="ARBA" id="ARBA00023242"/>
    </source>
</evidence>
<keyword evidence="4" id="KW-0235">DNA replication</keyword>
<evidence type="ECO:0000313" key="6">
    <source>
        <dbReference type="EMBL" id="KFM83102.1"/>
    </source>
</evidence>
<feature type="non-terminal residue" evidence="6">
    <location>
        <position position="112"/>
    </location>
</feature>
<reference evidence="6 7" key="1">
    <citation type="submission" date="2013-11" db="EMBL/GenBank/DDBJ databases">
        <title>Genome sequencing of Stegodyphus mimosarum.</title>
        <authorList>
            <person name="Bechsgaard J."/>
        </authorList>
    </citation>
    <scope>NUCLEOTIDE SEQUENCE [LARGE SCALE GENOMIC DNA]</scope>
</reference>
<dbReference type="GO" id="GO:0005664">
    <property type="term" value="C:nuclear origin of replication recognition complex"/>
    <property type="evidence" value="ECO:0007669"/>
    <property type="project" value="TreeGrafter"/>
</dbReference>
<dbReference type="InterPro" id="IPR041083">
    <property type="entry name" value="AAA_lid_10"/>
</dbReference>
<keyword evidence="7" id="KW-1185">Reference proteome</keyword>
<comment type="subunit">
    <text evidence="4">ORC is composed of six subunits.</text>
</comment>
<keyword evidence="2 4" id="KW-0238">DNA-binding</keyword>
<dbReference type="GO" id="GO:0003688">
    <property type="term" value="F:DNA replication origin binding"/>
    <property type="evidence" value="ECO:0007669"/>
    <property type="project" value="TreeGrafter"/>
</dbReference>
<comment type="function">
    <text evidence="4">Component of the origin recognition complex (ORC) that binds origins of replication. DNA-binding is ATP-dependent, however specific DNA sequences that define origins of replication have not been identified so far. ORC is required to assemble the pre-replication complex necessary to initiate DNA replication.</text>
</comment>
<feature type="domain" description="AAA lid" evidence="5">
    <location>
        <begin position="10"/>
        <end position="43"/>
    </location>
</feature>
<proteinExistence type="inferred from homology"/>
<dbReference type="GO" id="GO:0033314">
    <property type="term" value="P:mitotic DNA replication checkpoint signaling"/>
    <property type="evidence" value="ECO:0007669"/>
    <property type="project" value="TreeGrafter"/>
</dbReference>
<evidence type="ECO:0000256" key="2">
    <source>
        <dbReference type="ARBA" id="ARBA00023125"/>
    </source>
</evidence>
<dbReference type="PANTHER" id="PTHR10763">
    <property type="entry name" value="CELL DIVISION CONTROL PROTEIN 6-RELATED"/>
    <property type="match status" value="1"/>
</dbReference>
<dbReference type="OrthoDB" id="6430816at2759"/>
<dbReference type="AlphaFoldDB" id="A0A087V0G3"/>
<sequence>MSRIQELQAFDPDAVQLVARKVAAISGDARRALDICRFATEVVTSTKSSPKKKCKVLIGMEHVDIALQQMFSSPLVLAIRSSSNIAKLFFRGMLSEFMRTGSEETTLLRIHQ</sequence>
<organism evidence="6 7">
    <name type="scientific">Stegodyphus mimosarum</name>
    <name type="common">African social velvet spider</name>
    <dbReference type="NCBI Taxonomy" id="407821"/>
    <lineage>
        <taxon>Eukaryota</taxon>
        <taxon>Metazoa</taxon>
        <taxon>Ecdysozoa</taxon>
        <taxon>Arthropoda</taxon>
        <taxon>Chelicerata</taxon>
        <taxon>Arachnida</taxon>
        <taxon>Araneae</taxon>
        <taxon>Araneomorphae</taxon>
        <taxon>Entelegynae</taxon>
        <taxon>Eresoidea</taxon>
        <taxon>Eresidae</taxon>
        <taxon>Stegodyphus</taxon>
    </lineage>
</organism>
<dbReference type="PANTHER" id="PTHR10763:SF23">
    <property type="entry name" value="ORIGIN RECOGNITION COMPLEX SUBUNIT 1"/>
    <property type="match status" value="1"/>
</dbReference>
<keyword evidence="3 4" id="KW-0539">Nucleus</keyword>
<dbReference type="Pfam" id="PF17872">
    <property type="entry name" value="AAA_lid_10"/>
    <property type="match status" value="1"/>
</dbReference>
<dbReference type="GO" id="GO:0005524">
    <property type="term" value="F:ATP binding"/>
    <property type="evidence" value="ECO:0007669"/>
    <property type="project" value="UniProtKB-KW"/>
</dbReference>
<comment type="subcellular location">
    <subcellularLocation>
        <location evidence="1 4">Nucleus</location>
    </subcellularLocation>
</comment>
<keyword evidence="4" id="KW-0067">ATP-binding</keyword>
<evidence type="ECO:0000313" key="7">
    <source>
        <dbReference type="Proteomes" id="UP000054359"/>
    </source>
</evidence>
<name>A0A087V0G3_STEMI</name>
<dbReference type="EMBL" id="KK122591">
    <property type="protein sequence ID" value="KFM83102.1"/>
    <property type="molecule type" value="Genomic_DNA"/>
</dbReference>
<dbReference type="Proteomes" id="UP000054359">
    <property type="component" value="Unassembled WGS sequence"/>
</dbReference>
<dbReference type="STRING" id="407821.A0A087V0G3"/>
<keyword evidence="4" id="KW-0547">Nucleotide-binding</keyword>
<dbReference type="GO" id="GO:0006270">
    <property type="term" value="P:DNA replication initiation"/>
    <property type="evidence" value="ECO:0007669"/>
    <property type="project" value="TreeGrafter"/>
</dbReference>
<dbReference type="Gene3D" id="1.10.8.60">
    <property type="match status" value="1"/>
</dbReference>